<evidence type="ECO:0000313" key="2">
    <source>
        <dbReference type="Proteomes" id="UP001341281"/>
    </source>
</evidence>
<keyword evidence="2" id="KW-1185">Reference proteome</keyword>
<accession>A0AAQ3PIH7</accession>
<reference evidence="1 2" key="1">
    <citation type="submission" date="2024-02" db="EMBL/GenBank/DDBJ databases">
        <title>High-quality chromosome-scale genome assembly of Pensacola bahiagrass (Paspalum notatum Flugge var. saurae).</title>
        <authorList>
            <person name="Vega J.M."/>
            <person name="Podio M."/>
            <person name="Orjuela J."/>
            <person name="Siena L.A."/>
            <person name="Pessino S.C."/>
            <person name="Combes M.C."/>
            <person name="Mariac C."/>
            <person name="Albertini E."/>
            <person name="Pupilli F."/>
            <person name="Ortiz J.P.A."/>
            <person name="Leblanc O."/>
        </authorList>
    </citation>
    <scope>NUCLEOTIDE SEQUENCE [LARGE SCALE GENOMIC DNA]</scope>
    <source>
        <strain evidence="1">R1</strain>
        <tissue evidence="1">Leaf</tissue>
    </source>
</reference>
<dbReference type="EMBL" id="CP144745">
    <property type="protein sequence ID" value="WVZ50291.1"/>
    <property type="molecule type" value="Genomic_DNA"/>
</dbReference>
<organism evidence="1 2">
    <name type="scientific">Paspalum notatum var. saurae</name>
    <dbReference type="NCBI Taxonomy" id="547442"/>
    <lineage>
        <taxon>Eukaryota</taxon>
        <taxon>Viridiplantae</taxon>
        <taxon>Streptophyta</taxon>
        <taxon>Embryophyta</taxon>
        <taxon>Tracheophyta</taxon>
        <taxon>Spermatophyta</taxon>
        <taxon>Magnoliopsida</taxon>
        <taxon>Liliopsida</taxon>
        <taxon>Poales</taxon>
        <taxon>Poaceae</taxon>
        <taxon>PACMAD clade</taxon>
        <taxon>Panicoideae</taxon>
        <taxon>Andropogonodae</taxon>
        <taxon>Paspaleae</taxon>
        <taxon>Paspalinae</taxon>
        <taxon>Paspalum</taxon>
    </lineage>
</organism>
<dbReference type="AlphaFoldDB" id="A0AAQ3PIH7"/>
<gene>
    <name evidence="1" type="ORF">U9M48_001560</name>
</gene>
<proteinExistence type="predicted"/>
<name>A0AAQ3PIH7_PASNO</name>
<protein>
    <submittedName>
        <fullName evidence="1">Uncharacterized protein</fullName>
    </submittedName>
</protein>
<dbReference type="Proteomes" id="UP001341281">
    <property type="component" value="Chromosome 01"/>
</dbReference>
<evidence type="ECO:0000313" key="1">
    <source>
        <dbReference type="EMBL" id="WVZ50291.1"/>
    </source>
</evidence>
<sequence length="248" mass="27279">MQQRLQKRAADLAVAWCLGGVLLLLARPCSFGTAEQQDQGGKWRSQVHAGDERGEKYTAAWICDSAESKVASSGGQRYGYLHLGGSETISAYLSIFKRWLLPYQVSQVDENRLQQCNSVAADQSQPAVKQFANVEKSWPELENTVLADSSSVLWSMPSEILWLASLKARGGKFGICTAFFALNDPRIGNYSACTEIDTTVILSNGQHMDISTNCLHVCKLSLTFVLKECLHFICTNCDVTTMQSAVIV</sequence>